<dbReference type="KEGG" id="crq:GCK72_023544"/>
<feature type="region of interest" description="Disordered" evidence="2">
    <location>
        <begin position="402"/>
        <end position="423"/>
    </location>
</feature>
<evidence type="ECO:0000256" key="2">
    <source>
        <dbReference type="SAM" id="MobiDB-lite"/>
    </source>
</evidence>
<gene>
    <name evidence="3" type="ORF">GCK72_023544</name>
</gene>
<feature type="region of interest" description="Disordered" evidence="2">
    <location>
        <begin position="205"/>
        <end position="232"/>
    </location>
</feature>
<feature type="region of interest" description="Disordered" evidence="2">
    <location>
        <begin position="245"/>
        <end position="271"/>
    </location>
</feature>
<dbReference type="EMBL" id="WUAV01000006">
    <property type="protein sequence ID" value="KAF1747085.1"/>
    <property type="molecule type" value="Genomic_DNA"/>
</dbReference>
<dbReference type="AlphaFoldDB" id="A0A6A5FX58"/>
<proteinExistence type="predicted"/>
<evidence type="ECO:0000313" key="3">
    <source>
        <dbReference type="EMBL" id="KAF1747085.1"/>
    </source>
</evidence>
<reference evidence="3 4" key="1">
    <citation type="submission" date="2019-12" db="EMBL/GenBank/DDBJ databases">
        <title>Chromosome-level assembly of the Caenorhabditis remanei genome.</title>
        <authorList>
            <person name="Teterina A.A."/>
            <person name="Willis J.H."/>
            <person name="Phillips P.C."/>
        </authorList>
    </citation>
    <scope>NUCLEOTIDE SEQUENCE [LARGE SCALE GENOMIC DNA]</scope>
    <source>
        <strain evidence="3 4">PX506</strain>
        <tissue evidence="3">Whole organism</tissue>
    </source>
</reference>
<dbReference type="RefSeq" id="XP_003092122.2">
    <property type="nucleotide sequence ID" value="XM_003092074.2"/>
</dbReference>
<keyword evidence="1" id="KW-0175">Coiled coil</keyword>
<evidence type="ECO:0000313" key="4">
    <source>
        <dbReference type="Proteomes" id="UP000483820"/>
    </source>
</evidence>
<feature type="coiled-coil region" evidence="1">
    <location>
        <begin position="535"/>
        <end position="596"/>
    </location>
</feature>
<comment type="caution">
    <text evidence="3">The sequence shown here is derived from an EMBL/GenBank/DDBJ whole genome shotgun (WGS) entry which is preliminary data.</text>
</comment>
<name>A0A6A5FX58_CAERE</name>
<feature type="compositionally biased region" description="Polar residues" evidence="2">
    <location>
        <begin position="250"/>
        <end position="262"/>
    </location>
</feature>
<feature type="region of interest" description="Disordered" evidence="2">
    <location>
        <begin position="133"/>
        <end position="170"/>
    </location>
</feature>
<sequence>MQQSRVEQYISKFENREWNKITKNAPLFIEALSHVSNLLFKEPDAFLEDLEEVLKKEMRNTNVAKRILDVNLKHLDIIVKSKHMKDLPRVYLRAVRKVLKELHRIVNNIDKDFRMKQDVKKIGHMMACCSNSGIESRTEARSHFPPHRERIQDDQSGASGSSEMRAVPAHSCAQRIPSQRWFFEGNYVTNTVTTVPVVIGPHDSWQQATQNTGNHYSQSHIEPQMTPQLPSSNIYQSSAVEPIKRDETRTISLPSSEISNDNSSKKRKASIEPVSSVPCKKILTVQEETSCELPVEQPLFERIIPKNTEPLMDLPFSEAHTKTKIVGRFSRNEIPLGPLTTASSENQPIVNASEKTSDEYDYVDRLHDMLLQMEERDREEKSKLWKIQENLDLSKLTEKTSIVENSSRSEIPIDPRTTGSSDNQAIMNAREDTSEVSQDTDNDVSNIDEEDIDVTKYPIGGFTADSVEDLFLMLPKEEREREHEDKKKLRKFEKDLDLPQLAEKTSIVQNSSRSEIQNNTLTTESSDNQPIVNARETTNDEYEDTNNNVSNINEKDIDVSKPPIQDPIVDGLHNMLLQVEEEDREKKEKLWKLEKDLDLPKLTEVN</sequence>
<organism evidence="3 4">
    <name type="scientific">Caenorhabditis remanei</name>
    <name type="common">Caenorhabditis vulgaris</name>
    <dbReference type="NCBI Taxonomy" id="31234"/>
    <lineage>
        <taxon>Eukaryota</taxon>
        <taxon>Metazoa</taxon>
        <taxon>Ecdysozoa</taxon>
        <taxon>Nematoda</taxon>
        <taxon>Chromadorea</taxon>
        <taxon>Rhabditida</taxon>
        <taxon>Rhabditina</taxon>
        <taxon>Rhabditomorpha</taxon>
        <taxon>Rhabditoidea</taxon>
        <taxon>Rhabditidae</taxon>
        <taxon>Peloderinae</taxon>
        <taxon>Caenorhabditis</taxon>
    </lineage>
</organism>
<protein>
    <submittedName>
        <fullName evidence="3">Uncharacterized protein</fullName>
    </submittedName>
</protein>
<dbReference type="Proteomes" id="UP000483820">
    <property type="component" value="Chromosome X"/>
</dbReference>
<evidence type="ECO:0000256" key="1">
    <source>
        <dbReference type="SAM" id="Coils"/>
    </source>
</evidence>
<accession>A0A6A5FX58</accession>
<feature type="compositionally biased region" description="Basic and acidic residues" evidence="2">
    <location>
        <begin position="136"/>
        <end position="153"/>
    </location>
</feature>
<dbReference type="CTD" id="9810355"/>
<dbReference type="GeneID" id="9810355"/>